<organism evidence="3 4">
    <name type="scientific">Rhodopirellula sallentina SM41</name>
    <dbReference type="NCBI Taxonomy" id="1263870"/>
    <lineage>
        <taxon>Bacteria</taxon>
        <taxon>Pseudomonadati</taxon>
        <taxon>Planctomycetota</taxon>
        <taxon>Planctomycetia</taxon>
        <taxon>Pirellulales</taxon>
        <taxon>Pirellulaceae</taxon>
        <taxon>Rhodopirellula</taxon>
    </lineage>
</organism>
<keyword evidence="4" id="KW-1185">Reference proteome</keyword>
<keyword evidence="2" id="KW-1133">Transmembrane helix</keyword>
<feature type="transmembrane region" description="Helical" evidence="2">
    <location>
        <begin position="15"/>
        <end position="36"/>
    </location>
</feature>
<dbReference type="Gene3D" id="3.40.50.410">
    <property type="entry name" value="von Willebrand factor, type A domain"/>
    <property type="match status" value="1"/>
</dbReference>
<feature type="compositionally biased region" description="Acidic residues" evidence="1">
    <location>
        <begin position="152"/>
        <end position="164"/>
    </location>
</feature>
<feature type="region of interest" description="Disordered" evidence="1">
    <location>
        <begin position="143"/>
        <end position="173"/>
    </location>
</feature>
<comment type="caution">
    <text evidence="3">The sequence shown here is derived from an EMBL/GenBank/DDBJ whole genome shotgun (WGS) entry which is preliminary data.</text>
</comment>
<dbReference type="SUPFAM" id="SSF52317">
    <property type="entry name" value="Class I glutamine amidotransferase-like"/>
    <property type="match status" value="1"/>
</dbReference>
<evidence type="ECO:0000256" key="2">
    <source>
        <dbReference type="SAM" id="Phobius"/>
    </source>
</evidence>
<dbReference type="InterPro" id="IPR029062">
    <property type="entry name" value="Class_I_gatase-like"/>
</dbReference>
<feature type="compositionally biased region" description="Polar residues" evidence="1">
    <location>
        <begin position="438"/>
        <end position="449"/>
    </location>
</feature>
<name>M5UK35_9BACT</name>
<feature type="transmembrane region" description="Helical" evidence="2">
    <location>
        <begin position="48"/>
        <end position="67"/>
    </location>
</feature>
<feature type="transmembrane region" description="Helical" evidence="2">
    <location>
        <begin position="180"/>
        <end position="205"/>
    </location>
</feature>
<proteinExistence type="predicted"/>
<feature type="transmembrane region" description="Helical" evidence="2">
    <location>
        <begin position="236"/>
        <end position="260"/>
    </location>
</feature>
<dbReference type="PANTHER" id="PTHR37947">
    <property type="entry name" value="BLL2462 PROTEIN"/>
    <property type="match status" value="1"/>
</dbReference>
<feature type="region of interest" description="Disordered" evidence="1">
    <location>
        <begin position="278"/>
        <end position="306"/>
    </location>
</feature>
<evidence type="ECO:0000313" key="3">
    <source>
        <dbReference type="EMBL" id="EMI58206.1"/>
    </source>
</evidence>
<gene>
    <name evidence="3" type="ORF">RSSM_00338</name>
</gene>
<dbReference type="InterPro" id="IPR036465">
    <property type="entry name" value="vWFA_dom_sf"/>
</dbReference>
<accession>M5UK35</accession>
<dbReference type="AlphaFoldDB" id="M5UK35"/>
<sequence>MIIYEFARTASIDGWWMWASLFIAIIGALVLCAFYYRRDAAELPRPVRWTLIGLRLTAVLAIVFLFFDLVRRTERRITRPSEVVVLVDTSQSMSLPSSGAMDSPSRTQIAEELLERSELVETFSKEHRTSVYAIGGPGGPSLITTSAVKEGSDEEGEATSDDETGTGSIGESDDDATNPFALFGLFCLSVFAVASVLSLIIGGAASLRPAKSMSAADESGRGFSHRADASRPSETIGWLLLVAAITMVTGIISLGAVYMVDTDQTFATIVGLESTASDASIDSNNDSTGNEQQDSDEQDSGDTKAPEAVSIDWETALAASEAQSPIGDALRSILVDHDATTLAGVVLVTDGQNNGGTPLSSALAMARRDEVSLYPVGLGSSQPPTNVRVVDLEAPRRVYPGDKFVVAAVLQATGESAMEVDVELIDALDNSAEEGSPNGVSDDSATSIPGGQVIETQRVRLEPDATLTGIRFEIEPQTVGRRRLGVRINAPPEDRNRIDDMQSARYEVVARKLKVLAIAGGPTREYRFVRNLLYRDESVQLDVWLQTGQSGISQDADELLTAFPETAEDVFDYDAILMFDPDWSAIDSASLDLIDRFLTQQAGGLILVAGPVYHPKITGGRGNARSSQINGFFPVNLATRGPLLGGGRQGGRNAWPLDFTPEASSAEFLWVADTPEASFEIWQEVGNVYDYVGVKSAKPGAKVYSYFSDPTTEVSGSLPIFMASQFYGAGRVYFQGSGEMWRLRAAGDQYFDSYYTKLVRWVSEGRLLRDSNRGVLLVDAARAMVGQTVTLRAVLVDDQFQPLNEPFVTAKLLAPDGSIKDLRLSPAADSPRGGTYTGNFVATKSGGYEIQLTVGDALDEQILRQTVQVRLPTSELERPRRADDELMQLATTTRGEYLPVNSPAEISGVVESLTTTIQPQPQVTVLAGTPDRPFGERRNAMLMWLIASVLTFEWVTRRLHRLA</sequence>
<dbReference type="PATRIC" id="fig|1263870.3.peg.371"/>
<evidence type="ECO:0000256" key="1">
    <source>
        <dbReference type="SAM" id="MobiDB-lite"/>
    </source>
</evidence>
<protein>
    <submittedName>
        <fullName evidence="3">Putative membrane protein</fullName>
    </submittedName>
</protein>
<dbReference type="EMBL" id="ANOH01000032">
    <property type="protein sequence ID" value="EMI58206.1"/>
    <property type="molecule type" value="Genomic_DNA"/>
</dbReference>
<reference evidence="3 4" key="1">
    <citation type="journal article" date="2013" name="Mar. Genomics">
        <title>Expression of sulfatases in Rhodopirellula baltica and the diversity of sulfatases in the genus Rhodopirellula.</title>
        <authorList>
            <person name="Wegner C.E."/>
            <person name="Richter-Heitmann T."/>
            <person name="Klindworth A."/>
            <person name="Klockow C."/>
            <person name="Richter M."/>
            <person name="Achstetter T."/>
            <person name="Glockner F.O."/>
            <person name="Harder J."/>
        </authorList>
    </citation>
    <scope>NUCLEOTIDE SEQUENCE [LARGE SCALE GENOMIC DNA]</scope>
    <source>
        <strain evidence="3 4">SM41</strain>
    </source>
</reference>
<dbReference type="OrthoDB" id="224647at2"/>
<dbReference type="Proteomes" id="UP000011885">
    <property type="component" value="Unassembled WGS sequence"/>
</dbReference>
<keyword evidence="2" id="KW-0472">Membrane</keyword>
<feature type="compositionally biased region" description="Low complexity" evidence="1">
    <location>
        <begin position="278"/>
        <end position="292"/>
    </location>
</feature>
<feature type="region of interest" description="Disordered" evidence="1">
    <location>
        <begin position="431"/>
        <end position="452"/>
    </location>
</feature>
<dbReference type="RefSeq" id="WP_008673738.1">
    <property type="nucleotide sequence ID" value="NZ_ANOH01000032.1"/>
</dbReference>
<dbReference type="Gene3D" id="3.40.50.880">
    <property type="match status" value="1"/>
</dbReference>
<dbReference type="PANTHER" id="PTHR37947:SF1">
    <property type="entry name" value="BLL2462 PROTEIN"/>
    <property type="match status" value="1"/>
</dbReference>
<evidence type="ECO:0000313" key="4">
    <source>
        <dbReference type="Proteomes" id="UP000011885"/>
    </source>
</evidence>
<keyword evidence="2" id="KW-0812">Transmembrane</keyword>